<gene>
    <name evidence="2" type="ORF">GWI33_014102</name>
</gene>
<protein>
    <submittedName>
        <fullName evidence="2">Uncharacterized protein</fullName>
    </submittedName>
</protein>
<feature type="region of interest" description="Disordered" evidence="1">
    <location>
        <begin position="16"/>
        <end position="47"/>
    </location>
</feature>
<organism evidence="2 3">
    <name type="scientific">Rhynchophorus ferrugineus</name>
    <name type="common">Red palm weevil</name>
    <name type="synonym">Curculio ferrugineus</name>
    <dbReference type="NCBI Taxonomy" id="354439"/>
    <lineage>
        <taxon>Eukaryota</taxon>
        <taxon>Metazoa</taxon>
        <taxon>Ecdysozoa</taxon>
        <taxon>Arthropoda</taxon>
        <taxon>Hexapoda</taxon>
        <taxon>Insecta</taxon>
        <taxon>Pterygota</taxon>
        <taxon>Neoptera</taxon>
        <taxon>Endopterygota</taxon>
        <taxon>Coleoptera</taxon>
        <taxon>Polyphaga</taxon>
        <taxon>Cucujiformia</taxon>
        <taxon>Curculionidae</taxon>
        <taxon>Dryophthorinae</taxon>
        <taxon>Rhynchophorus</taxon>
    </lineage>
</organism>
<name>A0A834M9E7_RHYFE</name>
<evidence type="ECO:0000313" key="2">
    <source>
        <dbReference type="EMBL" id="KAF7273181.1"/>
    </source>
</evidence>
<dbReference type="Proteomes" id="UP000625711">
    <property type="component" value="Unassembled WGS sequence"/>
</dbReference>
<evidence type="ECO:0000256" key="1">
    <source>
        <dbReference type="SAM" id="MobiDB-lite"/>
    </source>
</evidence>
<accession>A0A834M9E7</accession>
<dbReference type="AlphaFoldDB" id="A0A834M9E7"/>
<sequence>MVVAFANHVTMDLKAPTPDEREMGFKNGELTINDPDKKSPPPSYDEEIPNQAIDFVILVLRASWHKPVTSEESVFILHTKYPSWCPLCDT</sequence>
<evidence type="ECO:0000313" key="3">
    <source>
        <dbReference type="Proteomes" id="UP000625711"/>
    </source>
</evidence>
<reference evidence="2" key="1">
    <citation type="submission" date="2020-08" db="EMBL/GenBank/DDBJ databases">
        <title>Genome sequencing and assembly of the red palm weevil Rhynchophorus ferrugineus.</title>
        <authorList>
            <person name="Dias G.B."/>
            <person name="Bergman C.M."/>
            <person name="Manee M."/>
        </authorList>
    </citation>
    <scope>NUCLEOTIDE SEQUENCE</scope>
    <source>
        <strain evidence="2">AA-2017</strain>
        <tissue evidence="2">Whole larva</tissue>
    </source>
</reference>
<dbReference type="EMBL" id="JAACXV010013540">
    <property type="protein sequence ID" value="KAF7273181.1"/>
    <property type="molecule type" value="Genomic_DNA"/>
</dbReference>
<keyword evidence="3" id="KW-1185">Reference proteome</keyword>
<proteinExistence type="predicted"/>
<comment type="caution">
    <text evidence="2">The sequence shown here is derived from an EMBL/GenBank/DDBJ whole genome shotgun (WGS) entry which is preliminary data.</text>
</comment>